<dbReference type="RefSeq" id="WP_073239362.1">
    <property type="nucleotide sequence ID" value="NZ_FQUY01000015.1"/>
</dbReference>
<evidence type="ECO:0000313" key="2">
    <source>
        <dbReference type="Proteomes" id="UP000184148"/>
    </source>
</evidence>
<accession>A0A1M4ZZ18</accession>
<keyword evidence="2" id="KW-1185">Reference proteome</keyword>
<evidence type="ECO:0000313" key="1">
    <source>
        <dbReference type="EMBL" id="SHF22972.1"/>
    </source>
</evidence>
<dbReference type="Proteomes" id="UP000184148">
    <property type="component" value="Unassembled WGS sequence"/>
</dbReference>
<sequence>MIPDVLGYRLNDAVSLLKNSGYKVTVVITDPPGGSPGGPERVVRLEAKGSDEVVLTVACEEKGKGGIHNGL</sequence>
<dbReference type="STRING" id="1121429.SAMN02745133_02123"/>
<organism evidence="1 2">
    <name type="scientific">Desulforamulus putei DSM 12395</name>
    <dbReference type="NCBI Taxonomy" id="1121429"/>
    <lineage>
        <taxon>Bacteria</taxon>
        <taxon>Bacillati</taxon>
        <taxon>Bacillota</taxon>
        <taxon>Clostridia</taxon>
        <taxon>Eubacteriales</taxon>
        <taxon>Peptococcaceae</taxon>
        <taxon>Desulforamulus</taxon>
    </lineage>
</organism>
<name>A0A1M4ZZ18_9FIRM</name>
<evidence type="ECO:0008006" key="3">
    <source>
        <dbReference type="Google" id="ProtNLM"/>
    </source>
</evidence>
<reference evidence="2" key="1">
    <citation type="submission" date="2016-11" db="EMBL/GenBank/DDBJ databases">
        <authorList>
            <person name="Varghese N."/>
            <person name="Submissions S."/>
        </authorList>
    </citation>
    <scope>NUCLEOTIDE SEQUENCE [LARGE SCALE GENOMIC DNA]</scope>
    <source>
        <strain evidence="2">DSM 12395</strain>
    </source>
</reference>
<dbReference type="OrthoDB" id="1787418at2"/>
<dbReference type="AlphaFoldDB" id="A0A1M4ZZ18"/>
<proteinExistence type="predicted"/>
<dbReference type="EMBL" id="FQUY01000015">
    <property type="protein sequence ID" value="SHF22972.1"/>
    <property type="molecule type" value="Genomic_DNA"/>
</dbReference>
<protein>
    <recommendedName>
        <fullName evidence="3">PASTA domain-containing protein</fullName>
    </recommendedName>
</protein>
<gene>
    <name evidence="1" type="ORF">SAMN02745133_02123</name>
</gene>